<dbReference type="NCBIfam" id="TIGR03197">
    <property type="entry name" value="MnmC_Cterm"/>
    <property type="match status" value="1"/>
</dbReference>
<dbReference type="SUPFAM" id="SSF51905">
    <property type="entry name" value="FAD/NAD(P)-binding domain"/>
    <property type="match status" value="1"/>
</dbReference>
<dbReference type="Gene3D" id="3.50.50.60">
    <property type="entry name" value="FAD/NAD(P)-binding domain"/>
    <property type="match status" value="1"/>
</dbReference>
<evidence type="ECO:0000256" key="4">
    <source>
        <dbReference type="ARBA" id="ARBA00022679"/>
    </source>
</evidence>
<keyword evidence="1 10" id="KW-0963">Cytoplasm</keyword>
<name>A0ABY9TFA4_9GAMM</name>
<dbReference type="Pfam" id="PF01266">
    <property type="entry name" value="DAO"/>
    <property type="match status" value="1"/>
</dbReference>
<dbReference type="NCBIfam" id="NF033855">
    <property type="entry name" value="tRNA_MNMC2"/>
    <property type="match status" value="1"/>
</dbReference>
<dbReference type="InterPro" id="IPR017610">
    <property type="entry name" value="tRNA_S-uridine_synth_MnmC_C"/>
</dbReference>
<evidence type="ECO:0000256" key="8">
    <source>
        <dbReference type="ARBA" id="ARBA00023002"/>
    </source>
</evidence>
<dbReference type="InterPro" id="IPR036188">
    <property type="entry name" value="FAD/NAD-bd_sf"/>
</dbReference>
<dbReference type="Proteomes" id="UP001248581">
    <property type="component" value="Chromosome"/>
</dbReference>
<dbReference type="Pfam" id="PF05430">
    <property type="entry name" value="Methyltransf_30"/>
    <property type="match status" value="1"/>
</dbReference>
<accession>A0ABY9TFA4</accession>
<comment type="function">
    <text evidence="10">Catalyzes the last two steps in the biosynthesis of 5-methylaminomethyl-2-thiouridine (mnm(5)s(2)U) at the wobble position (U34) in tRNA. Catalyzes the FAD-dependent demodification of cmnm(5)s(2)U34 to nm(5)s(2)U34, followed by the transfer of a methyl group from S-adenosyl-L-methionine to nm(5)s(2)U34, to form mnm(5)s(2)U34.</text>
</comment>
<evidence type="ECO:0000259" key="11">
    <source>
        <dbReference type="Pfam" id="PF01266"/>
    </source>
</evidence>
<feature type="domain" description="FAD dependent oxidoreductase" evidence="11">
    <location>
        <begin position="274"/>
        <end position="645"/>
    </location>
</feature>
<feature type="domain" description="MnmC-like methyltransferase" evidence="12">
    <location>
        <begin position="115"/>
        <end position="224"/>
    </location>
</feature>
<dbReference type="RefSeq" id="WP_348386613.1">
    <property type="nucleotide sequence ID" value="NZ_CP134146.1"/>
</dbReference>
<dbReference type="EC" id="2.1.1.61" evidence="10"/>
<keyword evidence="5 10" id="KW-0949">S-adenosyl-L-methionine</keyword>
<keyword evidence="8 10" id="KW-0560">Oxidoreductase</keyword>
<dbReference type="Gene3D" id="3.30.9.10">
    <property type="entry name" value="D-Amino Acid Oxidase, subunit A, domain 2"/>
    <property type="match status" value="1"/>
</dbReference>
<dbReference type="InterPro" id="IPR047785">
    <property type="entry name" value="tRNA_MNMC2"/>
</dbReference>
<comment type="similarity">
    <text evidence="10">In the N-terminal section; belongs to the methyltransferase superfamily. tRNA (mnm(5)s(2)U34)-methyltransferase family.</text>
</comment>
<keyword evidence="3 10" id="KW-0285">Flavoprotein</keyword>
<dbReference type="InterPro" id="IPR029063">
    <property type="entry name" value="SAM-dependent_MTases_sf"/>
</dbReference>
<dbReference type="InterPro" id="IPR008471">
    <property type="entry name" value="MnmC-like_methylTransf"/>
</dbReference>
<feature type="region of interest" description="FAD-dependent cmnm(5)s(2)U34 oxidoreductase" evidence="10">
    <location>
        <begin position="276"/>
        <end position="677"/>
    </location>
</feature>
<evidence type="ECO:0000256" key="7">
    <source>
        <dbReference type="ARBA" id="ARBA00022827"/>
    </source>
</evidence>
<gene>
    <name evidence="10 13" type="primary">mnmC</name>
    <name evidence="13" type="ORF">RI845_13120</name>
</gene>
<evidence type="ECO:0000256" key="5">
    <source>
        <dbReference type="ARBA" id="ARBA00022691"/>
    </source>
</evidence>
<dbReference type="InterPro" id="IPR023032">
    <property type="entry name" value="tRNA_MAMT_biosynth_bifunc_MnmC"/>
</dbReference>
<evidence type="ECO:0000256" key="1">
    <source>
        <dbReference type="ARBA" id="ARBA00022490"/>
    </source>
</evidence>
<dbReference type="EMBL" id="CP134146">
    <property type="protein sequence ID" value="WNC67454.1"/>
    <property type="molecule type" value="Genomic_DNA"/>
</dbReference>
<evidence type="ECO:0000256" key="9">
    <source>
        <dbReference type="ARBA" id="ARBA00023268"/>
    </source>
</evidence>
<sequence>MVQIKTAKVSFNDDGTPFSAEFDDIYFDSNQGCSQSVQVFVEANNIPHVWQDHSEDSFVIVETGFGTGLNFLLTLDRFVKFKQQSNSALTLHFISTEKFPLTKNDLATALALWPEYAKYSSELLSHYDLQEEQLTVSFADIDVSLTILFSDSTKALASLNIPGQGLVDCFYLDGFSPVKNPEMWNKGLFLQLARIAKKNATLATFTVAGIVRRGLEEVGFKVSKLAHDKADIQNNERLAEKSQSLTATFKGLRKGKPLTGFKVREKVESSKHATIIGGGLASACVALALAKKGIQVTLLCKDENLAQGASSNAIGAIYPLLHQNKDTISNFYQLGFERSLTLYQDLLAQGYKFSHGFNGLIEVSYKEALVKRQAVFAKNQVWPENLIQAITAQQVNDISGVGVNHPGLYMPRAGWVCPPEVVNAITQAAIDTGKVKVKTKRTLVAIKALENDRWLITTQKGQKQEQKQVQNLILCTGADSLQIDALNDLPLSIVRGQVSQMKTNEKINNLKTVLCHKGYLTPVNNSVHCIGATFDKDDADLSSRSIDDTYNIEMLERCLGDIGHWTDEDVITSKARLRCCTPDHLPVVGRLPEIDLHKQYYAHLSKDKNWHYQQVAPLKNGLYVLTGLGARGLCSAPLLADILAAEICNEDYPVDEEMLFNLSPNRFVIRDLIKSKS</sequence>
<dbReference type="HAMAP" id="MF_01102">
    <property type="entry name" value="MnmC"/>
    <property type="match status" value="1"/>
</dbReference>
<comment type="subcellular location">
    <subcellularLocation>
        <location evidence="10">Cytoplasm</location>
    </subcellularLocation>
</comment>
<evidence type="ECO:0000256" key="2">
    <source>
        <dbReference type="ARBA" id="ARBA00022603"/>
    </source>
</evidence>
<feature type="region of interest" description="tRNA (mnm(5)s(2)U34)-methyltransferase" evidence="10">
    <location>
        <begin position="1"/>
        <end position="250"/>
    </location>
</feature>
<comment type="cofactor">
    <cofactor evidence="10">
        <name>FAD</name>
        <dbReference type="ChEBI" id="CHEBI:57692"/>
    </cofactor>
</comment>
<organism evidence="13 14">
    <name type="scientific">Thalassotalea nanhaiensis</name>
    <dbReference type="NCBI Taxonomy" id="3065648"/>
    <lineage>
        <taxon>Bacteria</taxon>
        <taxon>Pseudomonadati</taxon>
        <taxon>Pseudomonadota</taxon>
        <taxon>Gammaproteobacteria</taxon>
        <taxon>Alteromonadales</taxon>
        <taxon>Colwelliaceae</taxon>
        <taxon>Thalassotalea</taxon>
    </lineage>
</organism>
<evidence type="ECO:0000256" key="10">
    <source>
        <dbReference type="HAMAP-Rule" id="MF_01102"/>
    </source>
</evidence>
<evidence type="ECO:0000313" key="14">
    <source>
        <dbReference type="Proteomes" id="UP001248581"/>
    </source>
</evidence>
<proteinExistence type="inferred from homology"/>
<dbReference type="EC" id="1.5.-.-" evidence="10"/>
<reference evidence="14" key="1">
    <citation type="submission" date="2023-09" db="EMBL/GenBank/DDBJ databases">
        <authorList>
            <person name="Li S."/>
            <person name="Li X."/>
            <person name="Zhang C."/>
            <person name="Zhao Z."/>
        </authorList>
    </citation>
    <scope>NUCLEOTIDE SEQUENCE [LARGE SCALE GENOMIC DNA]</scope>
    <source>
        <strain evidence="14">SQ345</strain>
    </source>
</reference>
<dbReference type="Gene3D" id="3.40.50.150">
    <property type="entry name" value="Vaccinia Virus protein VP39"/>
    <property type="match status" value="1"/>
</dbReference>
<protein>
    <recommendedName>
        <fullName evidence="10">tRNA 5-methylaminomethyl-2-thiouridine biosynthesis bifunctional protein MnmC</fullName>
        <shortName evidence="10">tRNA mnm(5)s(2)U biosynthesis bifunctional protein</shortName>
    </recommendedName>
    <domain>
        <recommendedName>
            <fullName evidence="10">tRNA (mnm(5)s(2)U34)-methyltransferase</fullName>
            <ecNumber evidence="10">2.1.1.61</ecNumber>
        </recommendedName>
    </domain>
    <domain>
        <recommendedName>
            <fullName evidence="10">FAD-dependent cmnm(5)s(2)U34 oxidoreductase</fullName>
            <ecNumber evidence="10">1.5.-.-</ecNumber>
        </recommendedName>
    </domain>
</protein>
<keyword evidence="14" id="KW-1185">Reference proteome</keyword>
<keyword evidence="6 10" id="KW-0819">tRNA processing</keyword>
<evidence type="ECO:0000313" key="13">
    <source>
        <dbReference type="EMBL" id="WNC67454.1"/>
    </source>
</evidence>
<dbReference type="PANTHER" id="PTHR13847:SF283">
    <property type="entry name" value="TRNA 5-METHYLAMINOMETHYL-2-THIOURIDINE BIOSYNTHESIS BIFUNCTIONAL PROTEIN MNMC"/>
    <property type="match status" value="1"/>
</dbReference>
<evidence type="ECO:0000256" key="3">
    <source>
        <dbReference type="ARBA" id="ARBA00022630"/>
    </source>
</evidence>
<dbReference type="NCBIfam" id="NF002481">
    <property type="entry name" value="PRK01747.1-2"/>
    <property type="match status" value="1"/>
</dbReference>
<keyword evidence="7 10" id="KW-0274">FAD</keyword>
<evidence type="ECO:0000259" key="12">
    <source>
        <dbReference type="Pfam" id="PF05430"/>
    </source>
</evidence>
<keyword evidence="4 10" id="KW-0808">Transferase</keyword>
<keyword evidence="9 10" id="KW-0511">Multifunctional enzyme</keyword>
<dbReference type="PANTHER" id="PTHR13847">
    <property type="entry name" value="SARCOSINE DEHYDROGENASE-RELATED"/>
    <property type="match status" value="1"/>
</dbReference>
<comment type="catalytic activity">
    <reaction evidence="10">
        <text>5-aminomethyl-2-thiouridine(34) in tRNA + S-adenosyl-L-methionine = 5-methylaminomethyl-2-thiouridine(34) in tRNA + S-adenosyl-L-homocysteine + H(+)</text>
        <dbReference type="Rhea" id="RHEA:19569"/>
        <dbReference type="Rhea" id="RHEA-COMP:10195"/>
        <dbReference type="Rhea" id="RHEA-COMP:10197"/>
        <dbReference type="ChEBI" id="CHEBI:15378"/>
        <dbReference type="ChEBI" id="CHEBI:57856"/>
        <dbReference type="ChEBI" id="CHEBI:59789"/>
        <dbReference type="ChEBI" id="CHEBI:74454"/>
        <dbReference type="ChEBI" id="CHEBI:74455"/>
        <dbReference type="EC" id="2.1.1.61"/>
    </reaction>
</comment>
<evidence type="ECO:0000256" key="6">
    <source>
        <dbReference type="ARBA" id="ARBA00022694"/>
    </source>
</evidence>
<comment type="similarity">
    <text evidence="10">In the C-terminal section; belongs to the DAO family.</text>
</comment>
<dbReference type="InterPro" id="IPR006076">
    <property type="entry name" value="FAD-dep_OxRdtase"/>
</dbReference>
<keyword evidence="2 10" id="KW-0489">Methyltransferase</keyword>